<reference evidence="3" key="1">
    <citation type="submission" date="2021-02" db="EMBL/GenBank/DDBJ databases">
        <authorList>
            <person name="Nowell W R."/>
        </authorList>
    </citation>
    <scope>NUCLEOTIDE SEQUENCE</scope>
</reference>
<keyword evidence="2" id="KW-0812">Transmembrane</keyword>
<feature type="region of interest" description="Disordered" evidence="1">
    <location>
        <begin position="17"/>
        <end position="36"/>
    </location>
</feature>
<dbReference type="EMBL" id="CAJNOU010000596">
    <property type="protein sequence ID" value="CAF1042359.1"/>
    <property type="molecule type" value="Genomic_DNA"/>
</dbReference>
<keyword evidence="2" id="KW-1133">Transmembrane helix</keyword>
<organism evidence="3 4">
    <name type="scientific">Rotaria sordida</name>
    <dbReference type="NCBI Taxonomy" id="392033"/>
    <lineage>
        <taxon>Eukaryota</taxon>
        <taxon>Metazoa</taxon>
        <taxon>Spiralia</taxon>
        <taxon>Gnathifera</taxon>
        <taxon>Rotifera</taxon>
        <taxon>Eurotatoria</taxon>
        <taxon>Bdelloidea</taxon>
        <taxon>Philodinida</taxon>
        <taxon>Philodinidae</taxon>
        <taxon>Rotaria</taxon>
    </lineage>
</organism>
<gene>
    <name evidence="3" type="ORF">SEV965_LOCUS12896</name>
</gene>
<proteinExistence type="predicted"/>
<evidence type="ECO:0000313" key="4">
    <source>
        <dbReference type="Proteomes" id="UP000663889"/>
    </source>
</evidence>
<keyword evidence="2" id="KW-0472">Membrane</keyword>
<name>A0A814JZE6_9BILA</name>
<dbReference type="Proteomes" id="UP000663889">
    <property type="component" value="Unassembled WGS sequence"/>
</dbReference>
<sequence length="112" mass="12519">MTSLSAVELVKTCNQNDEIQSESSNRTSSHSLAATSVPTYNRATNTVTLQPITTLNTNIQFNDNDCRNEDGEHLLSLHYDSNRSKQGKLLLFSNIFRLLVICVLAPLIYFVV</sequence>
<evidence type="ECO:0000256" key="1">
    <source>
        <dbReference type="SAM" id="MobiDB-lite"/>
    </source>
</evidence>
<feature type="transmembrane region" description="Helical" evidence="2">
    <location>
        <begin position="89"/>
        <end position="111"/>
    </location>
</feature>
<protein>
    <submittedName>
        <fullName evidence="3">Uncharacterized protein</fullName>
    </submittedName>
</protein>
<accession>A0A814JZE6</accession>
<comment type="caution">
    <text evidence="3">The sequence shown here is derived from an EMBL/GenBank/DDBJ whole genome shotgun (WGS) entry which is preliminary data.</text>
</comment>
<dbReference type="AlphaFoldDB" id="A0A814JZE6"/>
<evidence type="ECO:0000256" key="2">
    <source>
        <dbReference type="SAM" id="Phobius"/>
    </source>
</evidence>
<evidence type="ECO:0000313" key="3">
    <source>
        <dbReference type="EMBL" id="CAF1042359.1"/>
    </source>
</evidence>